<reference evidence="2 3" key="1">
    <citation type="journal article" date="2019" name="Sci. Rep.">
        <title>A multi-omics analysis of the grapevine pathogen Lasiodiplodia theobromae reveals that temperature affects the expression of virulence- and pathogenicity-related genes.</title>
        <authorList>
            <person name="Felix C."/>
            <person name="Meneses R."/>
            <person name="Goncalves M.F.M."/>
            <person name="Tilleman L."/>
            <person name="Duarte A.S."/>
            <person name="Jorrin-Novo J.V."/>
            <person name="Van de Peer Y."/>
            <person name="Deforce D."/>
            <person name="Van Nieuwerburgh F."/>
            <person name="Esteves A.C."/>
            <person name="Alves A."/>
        </authorList>
    </citation>
    <scope>NUCLEOTIDE SEQUENCE [LARGE SCALE GENOMIC DNA]</scope>
    <source>
        <strain evidence="2 3">LA-SOL3</strain>
    </source>
</reference>
<keyword evidence="3" id="KW-1185">Reference proteome</keyword>
<gene>
    <name evidence="2" type="ORF">DBV05_g11612</name>
</gene>
<feature type="compositionally biased region" description="Low complexity" evidence="1">
    <location>
        <begin position="114"/>
        <end position="127"/>
    </location>
</feature>
<dbReference type="EMBL" id="VCHE01000173">
    <property type="protein sequence ID" value="KAB2569713.1"/>
    <property type="molecule type" value="Genomic_DNA"/>
</dbReference>
<accession>A0A5N5CWH9</accession>
<sequence length="257" mass="27375">MSTSPVGHSPVSGTHTSHPMMSTASGLMPVSSTPTKRLILTSLLAVSRKPNNRPMRTSQDEMPSAATKRPTPTSLDQVPSAPTDRPMPTILEEVPGTPDNSPTSTGSADVNEGSSSPTPTTNAPTATNSTIAWPAVLVLLSSLLLCWVLSSGDSAAPAAPELDSTYHPEELLAVIGPQHRCELSGIPCEGPLCKCLEKAMKDAERLSELLIPDVAPHDRSYPSQREVDFYCSYIKGKLEREEAKCLDGKSEPEDDDT</sequence>
<comment type="caution">
    <text evidence="2">The sequence shown here is derived from an EMBL/GenBank/DDBJ whole genome shotgun (WGS) entry which is preliminary data.</text>
</comment>
<organism evidence="2 3">
    <name type="scientific">Lasiodiplodia theobromae</name>
    <dbReference type="NCBI Taxonomy" id="45133"/>
    <lineage>
        <taxon>Eukaryota</taxon>
        <taxon>Fungi</taxon>
        <taxon>Dikarya</taxon>
        <taxon>Ascomycota</taxon>
        <taxon>Pezizomycotina</taxon>
        <taxon>Dothideomycetes</taxon>
        <taxon>Dothideomycetes incertae sedis</taxon>
        <taxon>Botryosphaeriales</taxon>
        <taxon>Botryosphaeriaceae</taxon>
        <taxon>Lasiodiplodia</taxon>
    </lineage>
</organism>
<evidence type="ECO:0000256" key="1">
    <source>
        <dbReference type="SAM" id="MobiDB-lite"/>
    </source>
</evidence>
<dbReference type="Proteomes" id="UP000325902">
    <property type="component" value="Unassembled WGS sequence"/>
</dbReference>
<evidence type="ECO:0000313" key="3">
    <source>
        <dbReference type="Proteomes" id="UP000325902"/>
    </source>
</evidence>
<feature type="region of interest" description="Disordered" evidence="1">
    <location>
        <begin position="44"/>
        <end position="127"/>
    </location>
</feature>
<feature type="region of interest" description="Disordered" evidence="1">
    <location>
        <begin position="1"/>
        <end position="32"/>
    </location>
</feature>
<evidence type="ECO:0000313" key="2">
    <source>
        <dbReference type="EMBL" id="KAB2569713.1"/>
    </source>
</evidence>
<proteinExistence type="predicted"/>
<protein>
    <submittedName>
        <fullName evidence="2">Uncharacterized protein</fullName>
    </submittedName>
</protein>
<dbReference type="AlphaFoldDB" id="A0A5N5CWH9"/>
<name>A0A5N5CWH9_9PEZI</name>
<feature type="compositionally biased region" description="Polar residues" evidence="1">
    <location>
        <begin position="98"/>
        <end position="108"/>
    </location>
</feature>